<dbReference type="PANTHER" id="PTHR43540">
    <property type="entry name" value="PEROXYUREIDOACRYLATE/UREIDOACRYLATE AMIDOHYDROLASE-RELATED"/>
    <property type="match status" value="1"/>
</dbReference>
<dbReference type="InterPro" id="IPR000868">
    <property type="entry name" value="Isochorismatase-like_dom"/>
</dbReference>
<dbReference type="CDD" id="cd00431">
    <property type="entry name" value="cysteine_hydrolases"/>
    <property type="match status" value="1"/>
</dbReference>
<feature type="domain" description="Isochorismatase-like" evidence="3">
    <location>
        <begin position="16"/>
        <end position="180"/>
    </location>
</feature>
<keyword evidence="2" id="KW-0378">Hydrolase</keyword>
<evidence type="ECO:0000256" key="1">
    <source>
        <dbReference type="ARBA" id="ARBA00006336"/>
    </source>
</evidence>
<reference evidence="4" key="1">
    <citation type="journal article" date="2014" name="Int. J. Syst. Evol. Microbiol.">
        <title>Complete genome sequence of Corynebacterium casei LMG S-19264T (=DSM 44701T), isolated from a smear-ripened cheese.</title>
        <authorList>
            <consortium name="US DOE Joint Genome Institute (JGI-PGF)"/>
            <person name="Walter F."/>
            <person name="Albersmeier A."/>
            <person name="Kalinowski J."/>
            <person name="Ruckert C."/>
        </authorList>
    </citation>
    <scope>NUCLEOTIDE SEQUENCE</scope>
    <source>
        <strain evidence="4">CGMCC 1.15371</strain>
    </source>
</reference>
<dbReference type="SUPFAM" id="SSF52499">
    <property type="entry name" value="Isochorismatase-like hydrolases"/>
    <property type="match status" value="1"/>
</dbReference>
<evidence type="ECO:0000313" key="4">
    <source>
        <dbReference type="EMBL" id="GGE37995.1"/>
    </source>
</evidence>
<comment type="similarity">
    <text evidence="1">Belongs to the isochorismatase family.</text>
</comment>
<keyword evidence="5" id="KW-1185">Reference proteome</keyword>
<sequence length="207" mass="23291">MKHSFHRELADKHSVALLIIDVINTMAFKEKDLLLKEAERMIQPLVELKERVKEKGVPVIYVNDNYGAWQSDLNHIIKQAEQGPGSWLVEALHPQEDDYFVVKPKHSGFFSTPLATLLNHLGVTTLILTGVAGNICVLFTANDAYMRDYDVVVPEDCCASNTKEDNDYALRLMKNILGATINPAHTLDIDALIEKASQRMKRALYEG</sequence>
<dbReference type="Gene3D" id="3.40.50.850">
    <property type="entry name" value="Isochorismatase-like"/>
    <property type="match status" value="1"/>
</dbReference>
<evidence type="ECO:0000313" key="5">
    <source>
        <dbReference type="Proteomes" id="UP000628775"/>
    </source>
</evidence>
<name>A0A8J2YEN4_9BACL</name>
<dbReference type="PANTHER" id="PTHR43540:SF6">
    <property type="entry name" value="ISOCHORISMATASE-LIKE DOMAIN-CONTAINING PROTEIN"/>
    <property type="match status" value="1"/>
</dbReference>
<evidence type="ECO:0000259" key="3">
    <source>
        <dbReference type="Pfam" id="PF00857"/>
    </source>
</evidence>
<comment type="caution">
    <text evidence="4">The sequence shown here is derived from an EMBL/GenBank/DDBJ whole genome shotgun (WGS) entry which is preliminary data.</text>
</comment>
<evidence type="ECO:0000256" key="2">
    <source>
        <dbReference type="ARBA" id="ARBA00022801"/>
    </source>
</evidence>
<protein>
    <submittedName>
        <fullName evidence="4">Putative isochorismatase family protein YaaI</fullName>
    </submittedName>
</protein>
<reference evidence="4" key="2">
    <citation type="submission" date="2020-09" db="EMBL/GenBank/DDBJ databases">
        <authorList>
            <person name="Sun Q."/>
            <person name="Zhou Y."/>
        </authorList>
    </citation>
    <scope>NUCLEOTIDE SEQUENCE</scope>
    <source>
        <strain evidence="4">CGMCC 1.15371</strain>
    </source>
</reference>
<dbReference type="GO" id="GO:0016787">
    <property type="term" value="F:hydrolase activity"/>
    <property type="evidence" value="ECO:0007669"/>
    <property type="project" value="UniProtKB-KW"/>
</dbReference>
<dbReference type="Proteomes" id="UP000628775">
    <property type="component" value="Unassembled WGS sequence"/>
</dbReference>
<proteinExistence type="inferred from homology"/>
<dbReference type="EMBL" id="BMIR01000006">
    <property type="protein sequence ID" value="GGE37995.1"/>
    <property type="molecule type" value="Genomic_DNA"/>
</dbReference>
<dbReference type="RefSeq" id="WP_188691883.1">
    <property type="nucleotide sequence ID" value="NZ_BMIR01000006.1"/>
</dbReference>
<dbReference type="AlphaFoldDB" id="A0A8J2YEN4"/>
<organism evidence="4 5">
    <name type="scientific">Pullulanibacillus camelliae</name>
    <dbReference type="NCBI Taxonomy" id="1707096"/>
    <lineage>
        <taxon>Bacteria</taxon>
        <taxon>Bacillati</taxon>
        <taxon>Bacillota</taxon>
        <taxon>Bacilli</taxon>
        <taxon>Bacillales</taxon>
        <taxon>Sporolactobacillaceae</taxon>
        <taxon>Pullulanibacillus</taxon>
    </lineage>
</organism>
<dbReference type="InterPro" id="IPR036380">
    <property type="entry name" value="Isochorismatase-like_sf"/>
</dbReference>
<accession>A0A8J2YEN4</accession>
<dbReference type="InterPro" id="IPR050272">
    <property type="entry name" value="Isochorismatase-like_hydrls"/>
</dbReference>
<gene>
    <name evidence="4" type="primary">yaaI</name>
    <name evidence="4" type="ORF">GCM10011391_16000</name>
</gene>
<dbReference type="Pfam" id="PF00857">
    <property type="entry name" value="Isochorismatase"/>
    <property type="match status" value="1"/>
</dbReference>